<feature type="domain" description="RmlD-like substrate binding" evidence="1">
    <location>
        <begin position="3"/>
        <end position="79"/>
    </location>
</feature>
<accession>A4BZ94</accession>
<dbReference type="HOGENOM" id="CLU_2452084_0_0_10"/>
<dbReference type="PANTHER" id="PTHR43242:SF1">
    <property type="entry name" value="NAD(P)-BINDING ROSSMANN-FOLD SUPERFAMILY PROTEIN"/>
    <property type="match status" value="1"/>
</dbReference>
<organism evidence="2 3">
    <name type="scientific">Polaribacter irgensii 23-P</name>
    <dbReference type="NCBI Taxonomy" id="313594"/>
    <lineage>
        <taxon>Bacteria</taxon>
        <taxon>Pseudomonadati</taxon>
        <taxon>Bacteroidota</taxon>
        <taxon>Flavobacteriia</taxon>
        <taxon>Flavobacteriales</taxon>
        <taxon>Flavobacteriaceae</taxon>
    </lineage>
</organism>
<evidence type="ECO:0000313" key="3">
    <source>
        <dbReference type="Proteomes" id="UP000003053"/>
    </source>
</evidence>
<dbReference type="InterPro" id="IPR036291">
    <property type="entry name" value="NAD(P)-bd_dom_sf"/>
</dbReference>
<name>A4BZ94_9FLAO</name>
<dbReference type="AlphaFoldDB" id="A4BZ94"/>
<dbReference type="SUPFAM" id="SSF51735">
    <property type="entry name" value="NAD(P)-binding Rossmann-fold domains"/>
    <property type="match status" value="1"/>
</dbReference>
<comment type="caution">
    <text evidence="2">The sequence shown here is derived from an EMBL/GenBank/DDBJ whole genome shotgun (WGS) entry which is preliminary data.</text>
</comment>
<dbReference type="eggNOG" id="COG1091">
    <property type="taxonomic scope" value="Bacteria"/>
</dbReference>
<evidence type="ECO:0000259" key="1">
    <source>
        <dbReference type="Pfam" id="PF04321"/>
    </source>
</evidence>
<gene>
    <name evidence="2" type="ORF">PI23P_07675</name>
</gene>
<reference evidence="2 3" key="1">
    <citation type="submission" date="2006-02" db="EMBL/GenBank/DDBJ databases">
        <authorList>
            <person name="Murray A."/>
            <person name="Staley J."/>
            <person name="Ferriera S."/>
            <person name="Johnson J."/>
            <person name="Kravitz S."/>
            <person name="Halpern A."/>
            <person name="Remington K."/>
            <person name="Beeson K."/>
            <person name="Tran B."/>
            <person name="Rogers Y.-H."/>
            <person name="Friedman R."/>
            <person name="Venter J.C."/>
        </authorList>
    </citation>
    <scope>NUCLEOTIDE SEQUENCE [LARGE SCALE GENOMIC DNA]</scope>
    <source>
        <strain evidence="2 3">23-P</strain>
    </source>
</reference>
<dbReference type="PANTHER" id="PTHR43242">
    <property type="entry name" value="NAD(P)-BINDING ROSSMANN-FOLD SUPERFAMILY PROTEIN"/>
    <property type="match status" value="1"/>
</dbReference>
<keyword evidence="3" id="KW-1185">Reference proteome</keyword>
<dbReference type="Proteomes" id="UP000003053">
    <property type="component" value="Unassembled WGS sequence"/>
</dbReference>
<dbReference type="Pfam" id="PF04321">
    <property type="entry name" value="RmlD_sub_bind"/>
    <property type="match status" value="1"/>
</dbReference>
<evidence type="ECO:0000313" key="2">
    <source>
        <dbReference type="EMBL" id="EAR12487.1"/>
    </source>
</evidence>
<dbReference type="OrthoDB" id="9803892at2"/>
<dbReference type="Gene3D" id="3.40.50.720">
    <property type="entry name" value="NAD(P)-binding Rossmann-like Domain"/>
    <property type="match status" value="1"/>
</dbReference>
<dbReference type="InterPro" id="IPR029903">
    <property type="entry name" value="RmlD-like-bd"/>
</dbReference>
<dbReference type="STRING" id="313594.PI23P_07675"/>
<proteinExistence type="predicted"/>
<dbReference type="EMBL" id="AAOG01000002">
    <property type="protein sequence ID" value="EAR12487.1"/>
    <property type="molecule type" value="Genomic_DNA"/>
</dbReference>
<sequence>MTEISEQLNIHVIHISTDFIFDGKKGNYKETDIPNPVNYYGASKLNFEAILTASAIQNTILRTTLVYGKVPQVTNSNIVLWVKKMLEEK</sequence>
<protein>
    <submittedName>
        <fullName evidence="2">dTDP-4-dehydrorhamnose reductase RfbD-2</fullName>
    </submittedName>
</protein>